<organism evidence="2 3">
    <name type="scientific">Edaphochlamys debaryana</name>
    <dbReference type="NCBI Taxonomy" id="47281"/>
    <lineage>
        <taxon>Eukaryota</taxon>
        <taxon>Viridiplantae</taxon>
        <taxon>Chlorophyta</taxon>
        <taxon>core chlorophytes</taxon>
        <taxon>Chlorophyceae</taxon>
        <taxon>CS clade</taxon>
        <taxon>Chlamydomonadales</taxon>
        <taxon>Chlamydomonadales incertae sedis</taxon>
        <taxon>Edaphochlamys</taxon>
    </lineage>
</organism>
<feature type="transmembrane region" description="Helical" evidence="1">
    <location>
        <begin position="61"/>
        <end position="78"/>
    </location>
</feature>
<dbReference type="EMBL" id="JAEHOE010000011">
    <property type="protein sequence ID" value="KAG2498107.1"/>
    <property type="molecule type" value="Genomic_DNA"/>
</dbReference>
<protein>
    <submittedName>
        <fullName evidence="2">Uncharacterized protein</fullName>
    </submittedName>
</protein>
<feature type="transmembrane region" description="Helical" evidence="1">
    <location>
        <begin position="34"/>
        <end position="54"/>
    </location>
</feature>
<sequence length="334" mass="35830">MAVVSFLAIGDAVGKSKPASCNSVVDKFLQEDPAWIAISIALLVGGIIAAGVVARMASDHFSWGLALLSLYVFLYWLARTDGLPAEELKCFPETTLQALSLHWALIFKVVGGAVGVASGLAFAAQYTSTMLFQVGNHIVPEGLFGALAEWLAWEFPLSLFFFCNVGMHLVGYSLLGAVAGGGVVFACVFTKLAFEAILIGVFLTKAADDKDDYTLPQRLWATLWRAAVSSLANVPWRERCGIAAPDFDAPAPTGSRNTRAWLVFTTSLSVSVSLAVAEAATVIGGSLRYTSADGWWWWPGDDKGVAWFLVSFICGTGLFLLLAVGLAELRYRRS</sequence>
<feature type="transmembrane region" description="Helical" evidence="1">
    <location>
        <begin position="98"/>
        <end position="122"/>
    </location>
</feature>
<feature type="transmembrane region" description="Helical" evidence="1">
    <location>
        <begin position="174"/>
        <end position="203"/>
    </location>
</feature>
<keyword evidence="1" id="KW-0812">Transmembrane</keyword>
<evidence type="ECO:0000256" key="1">
    <source>
        <dbReference type="SAM" id="Phobius"/>
    </source>
</evidence>
<gene>
    <name evidence="2" type="ORF">HYH03_003865</name>
</gene>
<keyword evidence="1" id="KW-0472">Membrane</keyword>
<proteinExistence type="predicted"/>
<dbReference type="Proteomes" id="UP000612055">
    <property type="component" value="Unassembled WGS sequence"/>
</dbReference>
<dbReference type="AlphaFoldDB" id="A0A835Y8A3"/>
<evidence type="ECO:0000313" key="3">
    <source>
        <dbReference type="Proteomes" id="UP000612055"/>
    </source>
</evidence>
<name>A0A835Y8A3_9CHLO</name>
<keyword evidence="3" id="KW-1185">Reference proteome</keyword>
<keyword evidence="1" id="KW-1133">Transmembrane helix</keyword>
<evidence type="ECO:0000313" key="2">
    <source>
        <dbReference type="EMBL" id="KAG2498107.1"/>
    </source>
</evidence>
<comment type="caution">
    <text evidence="2">The sequence shown here is derived from an EMBL/GenBank/DDBJ whole genome shotgun (WGS) entry which is preliminary data.</text>
</comment>
<reference evidence="2" key="1">
    <citation type="journal article" date="2020" name="bioRxiv">
        <title>Comparative genomics of Chlamydomonas.</title>
        <authorList>
            <person name="Craig R.J."/>
            <person name="Hasan A.R."/>
            <person name="Ness R.W."/>
            <person name="Keightley P.D."/>
        </authorList>
    </citation>
    <scope>NUCLEOTIDE SEQUENCE</scope>
    <source>
        <strain evidence="2">CCAP 11/70</strain>
    </source>
</reference>
<feature type="transmembrane region" description="Helical" evidence="1">
    <location>
        <begin position="261"/>
        <end position="285"/>
    </location>
</feature>
<accession>A0A835Y8A3</accession>
<feature type="transmembrane region" description="Helical" evidence="1">
    <location>
        <begin position="305"/>
        <end position="327"/>
    </location>
</feature>